<dbReference type="EMBL" id="PHNE01000004">
    <property type="protein sequence ID" value="PPE05240.1"/>
    <property type="molecule type" value="Genomic_DNA"/>
</dbReference>
<dbReference type="Gene3D" id="1.20.1270.90">
    <property type="entry name" value="AF1782-like"/>
    <property type="match status" value="1"/>
</dbReference>
<dbReference type="Proteomes" id="UP000237865">
    <property type="component" value="Unassembled WGS sequence"/>
</dbReference>
<evidence type="ECO:0000313" key="3">
    <source>
        <dbReference type="Proteomes" id="UP000237865"/>
    </source>
</evidence>
<name>A0A2S5RD60_9MOLU</name>
<dbReference type="AlphaFoldDB" id="A0A2S5RD60"/>
<dbReference type="PROSITE" id="PS51257">
    <property type="entry name" value="PROKAR_LIPOPROTEIN"/>
    <property type="match status" value="1"/>
</dbReference>
<feature type="signal peptide" evidence="1">
    <location>
        <begin position="1"/>
        <end position="23"/>
    </location>
</feature>
<keyword evidence="1" id="KW-0732">Signal</keyword>
<dbReference type="RefSeq" id="WP_028126462.1">
    <property type="nucleotide sequence ID" value="NZ_PHNE01000004.1"/>
</dbReference>
<evidence type="ECO:0000313" key="2">
    <source>
        <dbReference type="EMBL" id="PPE05240.1"/>
    </source>
</evidence>
<dbReference type="STRING" id="1399797.GCA_000518285_00405"/>
<protein>
    <recommendedName>
        <fullName evidence="4">Lipoprotein</fullName>
    </recommendedName>
</protein>
<organism evidence="2 3">
    <name type="scientific">Williamsoniiplasma lucivorax</name>
    <dbReference type="NCBI Taxonomy" id="209274"/>
    <lineage>
        <taxon>Bacteria</taxon>
        <taxon>Bacillati</taxon>
        <taxon>Mycoplasmatota</taxon>
        <taxon>Mollicutes</taxon>
        <taxon>Entomoplasmatales</taxon>
        <taxon>Williamsoniiplasma</taxon>
    </lineage>
</organism>
<keyword evidence="3" id="KW-1185">Reference proteome</keyword>
<sequence length="96" mass="10493">MKKMLILLSGFTITMMTASTVVACNQPSKMSALNEQIKEAEKLLAINSGKSESAKTNFQNEINKAKKISEKKDATDQEIEDAKIALGVARLTFENA</sequence>
<accession>A0A2S5RD60</accession>
<gene>
    <name evidence="2" type="ORF">ELUCI_v1c07760</name>
</gene>
<proteinExistence type="predicted"/>
<reference evidence="2 3" key="1">
    <citation type="submission" date="2017-11" db="EMBL/GenBank/DDBJ databases">
        <title>Genome sequence of Entomoplasma lucivorax PIPN-2 (ATCC 49196).</title>
        <authorList>
            <person name="Lo W.-S."/>
            <person name="Gasparich G.E."/>
            <person name="Kuo C.-H."/>
        </authorList>
    </citation>
    <scope>NUCLEOTIDE SEQUENCE [LARGE SCALE GENOMIC DNA]</scope>
    <source>
        <strain evidence="2 3">PIPN-2</strain>
    </source>
</reference>
<comment type="caution">
    <text evidence="2">The sequence shown here is derived from an EMBL/GenBank/DDBJ whole genome shotgun (WGS) entry which is preliminary data.</text>
</comment>
<evidence type="ECO:0008006" key="4">
    <source>
        <dbReference type="Google" id="ProtNLM"/>
    </source>
</evidence>
<feature type="chain" id="PRO_5015478792" description="Lipoprotein" evidence="1">
    <location>
        <begin position="24"/>
        <end position="96"/>
    </location>
</feature>
<evidence type="ECO:0000256" key="1">
    <source>
        <dbReference type="SAM" id="SignalP"/>
    </source>
</evidence>